<evidence type="ECO:0000313" key="3">
    <source>
        <dbReference type="Proteomes" id="UP001153050"/>
    </source>
</evidence>
<gene>
    <name evidence="2" type="ORF">MES5069_390029</name>
</gene>
<reference evidence="2 3" key="1">
    <citation type="submission" date="2022-03" db="EMBL/GenBank/DDBJ databases">
        <authorList>
            <person name="Brunel B."/>
        </authorList>
    </citation>
    <scope>NUCLEOTIDE SEQUENCE [LARGE SCALE GENOMIC DNA]</scope>
    <source>
        <strain evidence="2">STM5069sample</strain>
    </source>
</reference>
<evidence type="ECO:0000256" key="1">
    <source>
        <dbReference type="SAM" id="MobiDB-lite"/>
    </source>
</evidence>
<proteinExistence type="predicted"/>
<keyword evidence="3" id="KW-1185">Reference proteome</keyword>
<dbReference type="Proteomes" id="UP001153050">
    <property type="component" value="Unassembled WGS sequence"/>
</dbReference>
<feature type="region of interest" description="Disordered" evidence="1">
    <location>
        <begin position="1"/>
        <end position="36"/>
    </location>
</feature>
<comment type="caution">
    <text evidence="2">The sequence shown here is derived from an EMBL/GenBank/DDBJ whole genome shotgun (WGS) entry which is preliminary data.</text>
</comment>
<dbReference type="EMBL" id="CAKXZT010000134">
    <property type="protein sequence ID" value="CAH2403541.1"/>
    <property type="molecule type" value="Genomic_DNA"/>
</dbReference>
<feature type="compositionally biased region" description="Polar residues" evidence="1">
    <location>
        <begin position="1"/>
        <end position="16"/>
    </location>
</feature>
<name>A0ABM9E382_9HYPH</name>
<organism evidence="2 3">
    <name type="scientific">Mesorhizobium escarrei</name>
    <dbReference type="NCBI Taxonomy" id="666018"/>
    <lineage>
        <taxon>Bacteria</taxon>
        <taxon>Pseudomonadati</taxon>
        <taxon>Pseudomonadota</taxon>
        <taxon>Alphaproteobacteria</taxon>
        <taxon>Hyphomicrobiales</taxon>
        <taxon>Phyllobacteriaceae</taxon>
        <taxon>Mesorhizobium</taxon>
    </lineage>
</organism>
<sequence>MDTSTFTRRQGLGQSADNKKIGRLLGSQSPALGGGPDGLEIYIEPLKL</sequence>
<evidence type="ECO:0000313" key="2">
    <source>
        <dbReference type="EMBL" id="CAH2403541.1"/>
    </source>
</evidence>
<protein>
    <submittedName>
        <fullName evidence="2">Uncharacterized protein</fullName>
    </submittedName>
</protein>
<accession>A0ABM9E382</accession>